<dbReference type="PANTHER" id="PTHR12731:SF1">
    <property type="entry name" value="TRANSLOCON-ASSOCIATED PROTEIN SUBUNIT DELTA"/>
    <property type="match status" value="1"/>
</dbReference>
<evidence type="ECO:0000256" key="2">
    <source>
        <dbReference type="ARBA" id="ARBA00004115"/>
    </source>
</evidence>
<evidence type="ECO:0000256" key="4">
    <source>
        <dbReference type="ARBA" id="ARBA00011819"/>
    </source>
</evidence>
<sequence>MTRLYILAFISLLSCTFCLGCSNPKVTSSSFTTVDATIVTNIAYISEFSVTCESGKAGNLYAEVEGNISPVSIVGNNRYQVSWTEEAKTAKSGDRVIRLFDEDGYTTYKKASRSKEDTQNVPALVNVVLSHPGAYNGPWLKSEFIATILSLLVAYIAVSSRAKVLS</sequence>
<evidence type="ECO:0000256" key="10">
    <source>
        <dbReference type="ARBA" id="ARBA00022843"/>
    </source>
</evidence>
<evidence type="ECO:0000256" key="15">
    <source>
        <dbReference type="SAM" id="SignalP"/>
    </source>
</evidence>
<keyword evidence="11" id="KW-1133">Transmembrane helix</keyword>
<comment type="subunit">
    <text evidence="4">Heterotetramer of TRAP-alpha, TRAP-beta, TRAP-delta and TRAP-gamma.</text>
</comment>
<organism evidence="16 17">
    <name type="scientific">Phyllotreta striolata</name>
    <name type="common">Striped flea beetle</name>
    <name type="synonym">Crioceris striolata</name>
    <dbReference type="NCBI Taxonomy" id="444603"/>
    <lineage>
        <taxon>Eukaryota</taxon>
        <taxon>Metazoa</taxon>
        <taxon>Ecdysozoa</taxon>
        <taxon>Arthropoda</taxon>
        <taxon>Hexapoda</taxon>
        <taxon>Insecta</taxon>
        <taxon>Pterygota</taxon>
        <taxon>Neoptera</taxon>
        <taxon>Endopterygota</taxon>
        <taxon>Coleoptera</taxon>
        <taxon>Polyphaga</taxon>
        <taxon>Cucujiformia</taxon>
        <taxon>Chrysomeloidea</taxon>
        <taxon>Chrysomelidae</taxon>
        <taxon>Galerucinae</taxon>
        <taxon>Alticini</taxon>
        <taxon>Phyllotreta</taxon>
    </lineage>
</organism>
<evidence type="ECO:0000256" key="14">
    <source>
        <dbReference type="ARBA" id="ARBA00031791"/>
    </source>
</evidence>
<feature type="chain" id="PRO_5040407844" description="Translocon-associated protein subunit delta" evidence="15">
    <location>
        <begin position="21"/>
        <end position="166"/>
    </location>
</feature>
<dbReference type="PROSITE" id="PS51257">
    <property type="entry name" value="PROKAR_LIPOPROTEIN"/>
    <property type="match status" value="1"/>
</dbReference>
<name>A0A9N9TJS8_PHYSR</name>
<evidence type="ECO:0000313" key="16">
    <source>
        <dbReference type="EMBL" id="CAG9855212.1"/>
    </source>
</evidence>
<keyword evidence="7" id="KW-0812">Transmembrane</keyword>
<dbReference type="InterPro" id="IPR008855">
    <property type="entry name" value="TRAP-delta"/>
</dbReference>
<keyword evidence="9" id="KW-0256">Endoplasmic reticulum</keyword>
<comment type="similarity">
    <text evidence="3">Belongs to the TRAP-delta family.</text>
</comment>
<keyword evidence="8 15" id="KW-0732">Signal</keyword>
<evidence type="ECO:0000256" key="9">
    <source>
        <dbReference type="ARBA" id="ARBA00022824"/>
    </source>
</evidence>
<comment type="function">
    <text evidence="1">TRAP proteins are part of a complex whose function is to bind calcium to the ER membrane and thereby regulate the retention of ER resident proteins.</text>
</comment>
<dbReference type="OrthoDB" id="10055808at2759"/>
<evidence type="ECO:0000256" key="11">
    <source>
        <dbReference type="ARBA" id="ARBA00022989"/>
    </source>
</evidence>
<keyword evidence="6" id="KW-1017">Isopeptide bond</keyword>
<accession>A0A9N9TJS8</accession>
<evidence type="ECO:0000256" key="5">
    <source>
        <dbReference type="ARBA" id="ARBA00014387"/>
    </source>
</evidence>
<keyword evidence="13" id="KW-1015">Disulfide bond</keyword>
<reference evidence="16" key="1">
    <citation type="submission" date="2022-01" db="EMBL/GenBank/DDBJ databases">
        <authorList>
            <person name="King R."/>
        </authorList>
    </citation>
    <scope>NUCLEOTIDE SEQUENCE</scope>
</reference>
<dbReference type="EMBL" id="OU900103">
    <property type="protein sequence ID" value="CAG9855212.1"/>
    <property type="molecule type" value="Genomic_DNA"/>
</dbReference>
<evidence type="ECO:0000256" key="8">
    <source>
        <dbReference type="ARBA" id="ARBA00022729"/>
    </source>
</evidence>
<gene>
    <name evidence="16" type="ORF">PHYEVI_LOCUS1668</name>
</gene>
<dbReference type="Proteomes" id="UP001153712">
    <property type="component" value="Chromosome 10"/>
</dbReference>
<feature type="signal peptide" evidence="15">
    <location>
        <begin position="1"/>
        <end position="20"/>
    </location>
</feature>
<keyword evidence="12" id="KW-0472">Membrane</keyword>
<evidence type="ECO:0000256" key="13">
    <source>
        <dbReference type="ARBA" id="ARBA00023157"/>
    </source>
</evidence>
<evidence type="ECO:0000256" key="1">
    <source>
        <dbReference type="ARBA" id="ARBA00002838"/>
    </source>
</evidence>
<dbReference type="Pfam" id="PF05404">
    <property type="entry name" value="TRAP-delta"/>
    <property type="match status" value="1"/>
</dbReference>
<evidence type="ECO:0000256" key="12">
    <source>
        <dbReference type="ARBA" id="ARBA00023136"/>
    </source>
</evidence>
<dbReference type="AlphaFoldDB" id="A0A9N9TJS8"/>
<keyword evidence="17" id="KW-1185">Reference proteome</keyword>
<dbReference type="GO" id="GO:0005789">
    <property type="term" value="C:endoplasmic reticulum membrane"/>
    <property type="evidence" value="ECO:0007669"/>
    <property type="project" value="UniProtKB-SubCell"/>
</dbReference>
<evidence type="ECO:0000256" key="3">
    <source>
        <dbReference type="ARBA" id="ARBA00009294"/>
    </source>
</evidence>
<comment type="subcellular location">
    <subcellularLocation>
        <location evidence="2">Endoplasmic reticulum membrane</location>
        <topology evidence="2">Single-pass type I membrane protein</topology>
    </subcellularLocation>
</comment>
<protein>
    <recommendedName>
        <fullName evidence="5">Translocon-associated protein subunit delta</fullName>
    </recommendedName>
    <alternativeName>
        <fullName evidence="14">Signal sequence receptor subunit delta</fullName>
    </alternativeName>
</protein>
<evidence type="ECO:0000256" key="6">
    <source>
        <dbReference type="ARBA" id="ARBA00022499"/>
    </source>
</evidence>
<keyword evidence="10" id="KW-0832">Ubl conjugation</keyword>
<evidence type="ECO:0000256" key="7">
    <source>
        <dbReference type="ARBA" id="ARBA00022692"/>
    </source>
</evidence>
<evidence type="ECO:0000313" key="17">
    <source>
        <dbReference type="Proteomes" id="UP001153712"/>
    </source>
</evidence>
<dbReference type="PANTHER" id="PTHR12731">
    <property type="entry name" value="TRANSLOCON-ASSOCIATED PROTEIN, DELTA SUBUNIT"/>
    <property type="match status" value="1"/>
</dbReference>
<proteinExistence type="inferred from homology"/>